<dbReference type="Proteomes" id="UP000186096">
    <property type="component" value="Unassembled WGS sequence"/>
</dbReference>
<feature type="repeat" description="TPR" evidence="1">
    <location>
        <begin position="18"/>
        <end position="51"/>
    </location>
</feature>
<dbReference type="GO" id="GO:0004674">
    <property type="term" value="F:protein serine/threonine kinase activity"/>
    <property type="evidence" value="ECO:0007669"/>
    <property type="project" value="UniProtKB-KW"/>
</dbReference>
<name>A0A1N7BTN1_9ACTN</name>
<dbReference type="EMBL" id="FTNI01000010">
    <property type="protein sequence ID" value="SIR54711.1"/>
    <property type="molecule type" value="Genomic_DNA"/>
</dbReference>
<dbReference type="RefSeq" id="WP_143734349.1">
    <property type="nucleotide sequence ID" value="NZ_FTNI01000010.1"/>
</dbReference>
<dbReference type="OrthoDB" id="9814944at2"/>
<dbReference type="InterPro" id="IPR011990">
    <property type="entry name" value="TPR-like_helical_dom_sf"/>
</dbReference>
<dbReference type="PROSITE" id="PS50005">
    <property type="entry name" value="TPR"/>
    <property type="match status" value="1"/>
</dbReference>
<evidence type="ECO:0000313" key="2">
    <source>
        <dbReference type="EMBL" id="SIR54711.1"/>
    </source>
</evidence>
<keyword evidence="2" id="KW-0418">Kinase</keyword>
<dbReference type="SUPFAM" id="SSF48452">
    <property type="entry name" value="TPR-like"/>
    <property type="match status" value="1"/>
</dbReference>
<reference evidence="3" key="1">
    <citation type="submission" date="2017-01" db="EMBL/GenBank/DDBJ databases">
        <authorList>
            <person name="Varghese N."/>
            <person name="Submissions S."/>
        </authorList>
    </citation>
    <scope>NUCLEOTIDE SEQUENCE [LARGE SCALE GENOMIC DNA]</scope>
    <source>
        <strain evidence="3">ATCC 12950</strain>
    </source>
</reference>
<dbReference type="SMART" id="SM00028">
    <property type="entry name" value="TPR"/>
    <property type="match status" value="1"/>
</dbReference>
<proteinExistence type="predicted"/>
<accession>A0A1N7BTN1</accession>
<keyword evidence="2" id="KW-0489">Methyltransferase</keyword>
<protein>
    <submittedName>
        <fullName evidence="2">Chemotaxis protein methyltransferase CheR/serine/threonine protein kinase</fullName>
    </submittedName>
</protein>
<keyword evidence="1" id="KW-0802">TPR repeat</keyword>
<sequence length="67" mass="7534">QEAHQAATEALQHHPDDPDLHAIIAWLHSAQGNYDQAVASTQQALAIDPRHADALRSRIDFLRFARR</sequence>
<dbReference type="AlphaFoldDB" id="A0A1N7BTN1"/>
<gene>
    <name evidence="2" type="ORF">SAMN05421833_110175</name>
</gene>
<evidence type="ECO:0000256" key="1">
    <source>
        <dbReference type="PROSITE-ProRule" id="PRU00339"/>
    </source>
</evidence>
<organism evidence="2 3">
    <name type="scientific">Microbispora rosea</name>
    <dbReference type="NCBI Taxonomy" id="58117"/>
    <lineage>
        <taxon>Bacteria</taxon>
        <taxon>Bacillati</taxon>
        <taxon>Actinomycetota</taxon>
        <taxon>Actinomycetes</taxon>
        <taxon>Streptosporangiales</taxon>
        <taxon>Streptosporangiaceae</taxon>
        <taxon>Microbispora</taxon>
    </lineage>
</organism>
<keyword evidence="2" id="KW-0723">Serine/threonine-protein kinase</keyword>
<dbReference type="GO" id="GO:0008168">
    <property type="term" value="F:methyltransferase activity"/>
    <property type="evidence" value="ECO:0007669"/>
    <property type="project" value="UniProtKB-KW"/>
</dbReference>
<feature type="non-terminal residue" evidence="2">
    <location>
        <position position="67"/>
    </location>
</feature>
<feature type="non-terminal residue" evidence="2">
    <location>
        <position position="1"/>
    </location>
</feature>
<dbReference type="Pfam" id="PF14559">
    <property type="entry name" value="TPR_19"/>
    <property type="match status" value="1"/>
</dbReference>
<keyword evidence="3" id="KW-1185">Reference proteome</keyword>
<dbReference type="InterPro" id="IPR019734">
    <property type="entry name" value="TPR_rpt"/>
</dbReference>
<evidence type="ECO:0000313" key="3">
    <source>
        <dbReference type="Proteomes" id="UP000186096"/>
    </source>
</evidence>
<keyword evidence="2" id="KW-0808">Transferase</keyword>
<dbReference type="Gene3D" id="1.25.40.10">
    <property type="entry name" value="Tetratricopeptide repeat domain"/>
    <property type="match status" value="1"/>
</dbReference>
<dbReference type="GO" id="GO:0032259">
    <property type="term" value="P:methylation"/>
    <property type="evidence" value="ECO:0007669"/>
    <property type="project" value="UniProtKB-KW"/>
</dbReference>